<protein>
    <submittedName>
        <fullName evidence="2">Uncharacterized protein</fullName>
    </submittedName>
</protein>
<dbReference type="AlphaFoldDB" id="A0A5B8M976"/>
<proteinExistence type="predicted"/>
<evidence type="ECO:0000313" key="2">
    <source>
        <dbReference type="EMBL" id="QDZ15960.1"/>
    </source>
</evidence>
<reference evidence="2 3" key="1">
    <citation type="submission" date="2019-07" db="EMBL/GenBank/DDBJ databases">
        <title>Full genome sequence of Humibacter sp. WJ7-1.</title>
        <authorList>
            <person name="Im W.-T."/>
        </authorList>
    </citation>
    <scope>NUCLEOTIDE SEQUENCE [LARGE SCALE GENOMIC DNA]</scope>
    <source>
        <strain evidence="2 3">WJ7-1</strain>
    </source>
</reference>
<evidence type="ECO:0000313" key="3">
    <source>
        <dbReference type="Proteomes" id="UP000320216"/>
    </source>
</evidence>
<dbReference type="RefSeq" id="WP_146321964.1">
    <property type="nucleotide sequence ID" value="NZ_CP042305.1"/>
</dbReference>
<evidence type="ECO:0000256" key="1">
    <source>
        <dbReference type="SAM" id="MobiDB-lite"/>
    </source>
</evidence>
<sequence length="99" mass="10850">MNSQTLDTTGVLAAQSAQTLSARQLTAQTLAGQSHPPSHLDRLAMRVGLALIIWSRHDGAPAHVTDESARSAAGRNREAREREARERAWLHLGHSIPRR</sequence>
<gene>
    <name evidence="2" type="ORF">FPZ11_15325</name>
</gene>
<accession>A0A5B8M976</accession>
<dbReference type="OrthoDB" id="5023771at2"/>
<organism evidence="2 3">
    <name type="scientific">Humibacter ginsenosidimutans</name>
    <dbReference type="NCBI Taxonomy" id="2599293"/>
    <lineage>
        <taxon>Bacteria</taxon>
        <taxon>Bacillati</taxon>
        <taxon>Actinomycetota</taxon>
        <taxon>Actinomycetes</taxon>
        <taxon>Micrococcales</taxon>
        <taxon>Microbacteriaceae</taxon>
        <taxon>Humibacter</taxon>
    </lineage>
</organism>
<dbReference type="EMBL" id="CP042305">
    <property type="protein sequence ID" value="QDZ15960.1"/>
    <property type="molecule type" value="Genomic_DNA"/>
</dbReference>
<name>A0A5B8M976_9MICO</name>
<keyword evidence="3" id="KW-1185">Reference proteome</keyword>
<dbReference type="Proteomes" id="UP000320216">
    <property type="component" value="Chromosome"/>
</dbReference>
<dbReference type="KEGG" id="huw:FPZ11_15325"/>
<feature type="region of interest" description="Disordered" evidence="1">
    <location>
        <begin position="61"/>
        <end position="84"/>
    </location>
</feature>